<dbReference type="PANTHER" id="PTHR43490">
    <property type="entry name" value="(+)-NEOMENTHOL DEHYDROGENASE"/>
    <property type="match status" value="1"/>
</dbReference>
<dbReference type="Proteomes" id="UP000228535">
    <property type="component" value="Unassembled WGS sequence"/>
</dbReference>
<reference evidence="5 6" key="1">
    <citation type="submission" date="2017-11" db="EMBL/GenBank/DDBJ databases">
        <title>Genomic Encyclopedia of Archaeal and Bacterial Type Strains, Phase II (KMG-II): From Individual Species to Whole Genera.</title>
        <authorList>
            <person name="Goeker M."/>
        </authorList>
    </citation>
    <scope>NUCLEOTIDE SEQUENCE [LARGE SCALE GENOMIC DNA]</scope>
    <source>
        <strain evidence="5 6">DSM 11115</strain>
    </source>
</reference>
<dbReference type="GO" id="GO:0016616">
    <property type="term" value="F:oxidoreductase activity, acting on the CH-OH group of donors, NAD or NADP as acceptor"/>
    <property type="evidence" value="ECO:0007669"/>
    <property type="project" value="InterPro"/>
</dbReference>
<dbReference type="PANTHER" id="PTHR43490:SF99">
    <property type="entry name" value="SHORT-CHAIN DEHYDROGENASE_REDUCTASE"/>
    <property type="match status" value="1"/>
</dbReference>
<dbReference type="OrthoDB" id="5786478at2"/>
<dbReference type="RefSeq" id="WP_100336550.1">
    <property type="nucleotide sequence ID" value="NZ_PGFA01000001.1"/>
</dbReference>
<dbReference type="AlphaFoldDB" id="A0A2M9BSK0"/>
<evidence type="ECO:0000256" key="3">
    <source>
        <dbReference type="ARBA" id="ARBA00023002"/>
    </source>
</evidence>
<protein>
    <submittedName>
        <fullName evidence="5">Short-subunit dehydrogenase</fullName>
    </submittedName>
</protein>
<accession>A0A2M9BSK0</accession>
<evidence type="ECO:0000256" key="4">
    <source>
        <dbReference type="RuleBase" id="RU000363"/>
    </source>
</evidence>
<comment type="similarity">
    <text evidence="1 4">Belongs to the short-chain dehydrogenases/reductases (SDR) family.</text>
</comment>
<dbReference type="Pfam" id="PF00106">
    <property type="entry name" value="adh_short"/>
    <property type="match status" value="1"/>
</dbReference>
<dbReference type="InterPro" id="IPR045313">
    <property type="entry name" value="CBR1-like"/>
</dbReference>
<keyword evidence="2" id="KW-0521">NADP</keyword>
<name>A0A2M9BSK0_9BACT</name>
<dbReference type="PRINTS" id="PR00080">
    <property type="entry name" value="SDRFAMILY"/>
</dbReference>
<keyword evidence="6" id="KW-1185">Reference proteome</keyword>
<evidence type="ECO:0000256" key="2">
    <source>
        <dbReference type="ARBA" id="ARBA00022857"/>
    </source>
</evidence>
<sequence>MKTALITGANKSIGFETARQLLQLGYHVYLGSRDLQKGQQAADQLQAEGHAAVTALQIDVTDPASIAAARTELGQHTRVLDVLINNAGISGGMPQPTLTTAVSVVKEVFETNVFGVMEVTQAFLDLLRESAAPRIVNVTSGLGSLTLHTDPTWKYYPVKGAAYMPSKAALNAYTIMLAYELRDTSFKVNAVDPGYTATDFNHHSGPGSVPDAAARVVKAALLGPDGPTSQFFSDDNAPETGISPW</sequence>
<organism evidence="5 6">
    <name type="scientific">Hymenobacter chitinivorans DSM 11115</name>
    <dbReference type="NCBI Taxonomy" id="1121954"/>
    <lineage>
        <taxon>Bacteria</taxon>
        <taxon>Pseudomonadati</taxon>
        <taxon>Bacteroidota</taxon>
        <taxon>Cytophagia</taxon>
        <taxon>Cytophagales</taxon>
        <taxon>Hymenobacteraceae</taxon>
        <taxon>Hymenobacter</taxon>
    </lineage>
</organism>
<dbReference type="InterPro" id="IPR002347">
    <property type="entry name" value="SDR_fam"/>
</dbReference>
<dbReference type="SUPFAM" id="SSF51735">
    <property type="entry name" value="NAD(P)-binding Rossmann-fold domains"/>
    <property type="match status" value="1"/>
</dbReference>
<evidence type="ECO:0000313" key="5">
    <source>
        <dbReference type="EMBL" id="PJJ60926.1"/>
    </source>
</evidence>
<dbReference type="CDD" id="cd05324">
    <property type="entry name" value="carb_red_PTCR-like_SDR_c"/>
    <property type="match status" value="1"/>
</dbReference>
<evidence type="ECO:0000313" key="6">
    <source>
        <dbReference type="Proteomes" id="UP000228535"/>
    </source>
</evidence>
<proteinExistence type="inferred from homology"/>
<dbReference type="Gene3D" id="3.40.50.720">
    <property type="entry name" value="NAD(P)-binding Rossmann-like Domain"/>
    <property type="match status" value="1"/>
</dbReference>
<gene>
    <name evidence="5" type="ORF">CLV45_2362</name>
</gene>
<comment type="caution">
    <text evidence="5">The sequence shown here is derived from an EMBL/GenBank/DDBJ whole genome shotgun (WGS) entry which is preliminary data.</text>
</comment>
<dbReference type="EMBL" id="PGFA01000001">
    <property type="protein sequence ID" value="PJJ60926.1"/>
    <property type="molecule type" value="Genomic_DNA"/>
</dbReference>
<dbReference type="InterPro" id="IPR036291">
    <property type="entry name" value="NAD(P)-bd_dom_sf"/>
</dbReference>
<keyword evidence="3" id="KW-0560">Oxidoreductase</keyword>
<dbReference type="PRINTS" id="PR00081">
    <property type="entry name" value="GDHRDH"/>
</dbReference>
<evidence type="ECO:0000256" key="1">
    <source>
        <dbReference type="ARBA" id="ARBA00006484"/>
    </source>
</evidence>